<comment type="caution">
    <text evidence="8">The sequence shown here is derived from an EMBL/GenBank/DDBJ whole genome shotgun (WGS) entry which is preliminary data.</text>
</comment>
<dbReference type="EMBL" id="BART01017622">
    <property type="protein sequence ID" value="GAG79904.1"/>
    <property type="molecule type" value="Genomic_DNA"/>
</dbReference>
<dbReference type="AlphaFoldDB" id="X1AD74"/>
<dbReference type="InterPro" id="IPR011113">
    <property type="entry name" value="Rho_RNA-bd"/>
</dbReference>
<dbReference type="PANTHER" id="PTHR46425">
    <property type="entry name" value="TRANSCRIPTION TERMINATION FACTOR RHO"/>
    <property type="match status" value="1"/>
</dbReference>
<keyword evidence="2" id="KW-0378">Hydrolase</keyword>
<organism evidence="8">
    <name type="scientific">marine sediment metagenome</name>
    <dbReference type="NCBI Taxonomy" id="412755"/>
    <lineage>
        <taxon>unclassified sequences</taxon>
        <taxon>metagenomes</taxon>
        <taxon>ecological metagenomes</taxon>
    </lineage>
</organism>
<dbReference type="SUPFAM" id="SSF50249">
    <property type="entry name" value="Nucleic acid-binding proteins"/>
    <property type="match status" value="1"/>
</dbReference>
<feature type="non-terminal residue" evidence="8">
    <location>
        <position position="298"/>
    </location>
</feature>
<dbReference type="GO" id="GO:0004386">
    <property type="term" value="F:helicase activity"/>
    <property type="evidence" value="ECO:0007669"/>
    <property type="project" value="UniProtKB-KW"/>
</dbReference>
<gene>
    <name evidence="8" type="ORF">S01H4_33476</name>
</gene>
<evidence type="ECO:0000256" key="1">
    <source>
        <dbReference type="ARBA" id="ARBA00022472"/>
    </source>
</evidence>
<accession>X1AD74</accession>
<keyword evidence="3" id="KW-0347">Helicase</keyword>
<evidence type="ECO:0000256" key="4">
    <source>
        <dbReference type="ARBA" id="ARBA00022884"/>
    </source>
</evidence>
<dbReference type="GO" id="GO:0008186">
    <property type="term" value="F:ATP-dependent activity, acting on RNA"/>
    <property type="evidence" value="ECO:0007669"/>
    <property type="project" value="InterPro"/>
</dbReference>
<keyword evidence="3" id="KW-0067">ATP-binding</keyword>
<keyword evidence="4" id="KW-0694">RNA-binding</keyword>
<evidence type="ECO:0000313" key="8">
    <source>
        <dbReference type="EMBL" id="GAG79904.1"/>
    </source>
</evidence>
<dbReference type="PROSITE" id="PS51856">
    <property type="entry name" value="RHO_RNA_BD"/>
    <property type="match status" value="1"/>
</dbReference>
<dbReference type="HAMAP" id="MF_01884">
    <property type="entry name" value="Rho"/>
    <property type="match status" value="1"/>
</dbReference>
<dbReference type="Pfam" id="PF00006">
    <property type="entry name" value="ATP-synt_ab"/>
    <property type="match status" value="1"/>
</dbReference>
<feature type="non-terminal residue" evidence="8">
    <location>
        <position position="1"/>
    </location>
</feature>
<dbReference type="NCBIfam" id="NF006886">
    <property type="entry name" value="PRK09376.1"/>
    <property type="match status" value="1"/>
</dbReference>
<dbReference type="PANTHER" id="PTHR46425:SF1">
    <property type="entry name" value="TRANSCRIPTION TERMINATION FACTOR RHO"/>
    <property type="match status" value="1"/>
</dbReference>
<dbReference type="GO" id="GO:0006353">
    <property type="term" value="P:DNA-templated transcription termination"/>
    <property type="evidence" value="ECO:0007669"/>
    <property type="project" value="UniProtKB-KW"/>
</dbReference>
<evidence type="ECO:0000259" key="7">
    <source>
        <dbReference type="PROSITE" id="PS51856"/>
    </source>
</evidence>
<evidence type="ECO:0000256" key="2">
    <source>
        <dbReference type="ARBA" id="ARBA00022801"/>
    </source>
</evidence>
<evidence type="ECO:0000256" key="5">
    <source>
        <dbReference type="ARBA" id="ARBA00023015"/>
    </source>
</evidence>
<keyword evidence="5" id="KW-0805">Transcription regulation</keyword>
<keyword evidence="3" id="KW-0547">Nucleotide-binding</keyword>
<name>X1AD74_9ZZZZ</name>
<dbReference type="Gene3D" id="3.40.50.300">
    <property type="entry name" value="P-loop containing nucleotide triphosphate hydrolases"/>
    <property type="match status" value="1"/>
</dbReference>
<dbReference type="SMART" id="SM00382">
    <property type="entry name" value="AAA"/>
    <property type="match status" value="1"/>
</dbReference>
<dbReference type="GO" id="GO:0005524">
    <property type="term" value="F:ATP binding"/>
    <property type="evidence" value="ECO:0007669"/>
    <property type="project" value="InterPro"/>
</dbReference>
<dbReference type="InterPro" id="IPR004665">
    <property type="entry name" value="Term_rho"/>
</dbReference>
<evidence type="ECO:0000256" key="3">
    <source>
        <dbReference type="ARBA" id="ARBA00022806"/>
    </source>
</evidence>
<dbReference type="SUPFAM" id="SSF52540">
    <property type="entry name" value="P-loop containing nucleoside triphosphate hydrolases"/>
    <property type="match status" value="1"/>
</dbReference>
<sequence>LEEGEGILELHPNGYGFLRGTENNYARERSDPFVPGTMIERFGLRQGVHIKAMVQEARRQQGPRVREILDVDGMPPEDYPEVKSFETLTAVNPEEWLRLECGRQPLTNRVIDLLAPVGKGQRALIVSPPRSGKTIMLQDIASGISTNHPDVKLIVLLIDERPEEVTDMRRNILGGEVVASSLDMDVESHVRLSQLAVDRARRLAEMGQDVFLMLDSITRLARAFNKWVGRSGRGGATMTGGLDIKAMDIPKKLFATARAFHEGGSLTVVGTALVDTNSRMDEAIFQEFKGTGNMELVL</sequence>
<feature type="domain" description="Rho RNA-BD" evidence="7">
    <location>
        <begin position="1"/>
        <end position="75"/>
    </location>
</feature>
<dbReference type="GO" id="GO:0003723">
    <property type="term" value="F:RNA binding"/>
    <property type="evidence" value="ECO:0007669"/>
    <property type="project" value="UniProtKB-KW"/>
</dbReference>
<dbReference type="InterPro" id="IPR000194">
    <property type="entry name" value="ATPase_F1/V1/A1_a/bsu_nucl-bd"/>
</dbReference>
<dbReference type="Gene3D" id="2.40.50.140">
    <property type="entry name" value="Nucleic acid-binding proteins"/>
    <property type="match status" value="1"/>
</dbReference>
<keyword evidence="6" id="KW-0804">Transcription</keyword>
<evidence type="ECO:0000256" key="6">
    <source>
        <dbReference type="ARBA" id="ARBA00023163"/>
    </source>
</evidence>
<dbReference type="GO" id="GO:0016787">
    <property type="term" value="F:hydrolase activity"/>
    <property type="evidence" value="ECO:0007669"/>
    <property type="project" value="UniProtKB-KW"/>
</dbReference>
<protein>
    <recommendedName>
        <fullName evidence="7">Rho RNA-BD domain-containing protein</fullName>
    </recommendedName>
</protein>
<reference evidence="8" key="1">
    <citation type="journal article" date="2014" name="Front. Microbiol.">
        <title>High frequency of phylogenetically diverse reductive dehalogenase-homologous genes in deep subseafloor sedimentary metagenomes.</title>
        <authorList>
            <person name="Kawai M."/>
            <person name="Futagami T."/>
            <person name="Toyoda A."/>
            <person name="Takaki Y."/>
            <person name="Nishi S."/>
            <person name="Hori S."/>
            <person name="Arai W."/>
            <person name="Tsubouchi T."/>
            <person name="Morono Y."/>
            <person name="Uchiyama I."/>
            <person name="Ito T."/>
            <person name="Fujiyama A."/>
            <person name="Inagaki F."/>
            <person name="Takami H."/>
        </authorList>
    </citation>
    <scope>NUCLEOTIDE SEQUENCE</scope>
    <source>
        <strain evidence="8">Expedition CK06-06</strain>
    </source>
</reference>
<dbReference type="InterPro" id="IPR012340">
    <property type="entry name" value="NA-bd_OB-fold"/>
</dbReference>
<dbReference type="Pfam" id="PF07497">
    <property type="entry name" value="Rho_RNA_bind"/>
    <property type="match status" value="1"/>
</dbReference>
<dbReference type="InterPro" id="IPR003593">
    <property type="entry name" value="AAA+_ATPase"/>
</dbReference>
<dbReference type="InterPro" id="IPR027417">
    <property type="entry name" value="P-loop_NTPase"/>
</dbReference>
<keyword evidence="1" id="KW-0806">Transcription termination</keyword>
<proteinExistence type="inferred from homology"/>